<reference evidence="2" key="1">
    <citation type="submission" date="2020-10" db="EMBL/GenBank/DDBJ databases">
        <authorList>
            <person name="Kikuchi T."/>
        </authorList>
    </citation>
    <scope>NUCLEOTIDE SEQUENCE</scope>
    <source>
        <strain evidence="2">NKZ352</strain>
    </source>
</reference>
<feature type="region of interest" description="Disordered" evidence="1">
    <location>
        <begin position="38"/>
        <end position="73"/>
    </location>
</feature>
<sequence>MALIYANAVNKRMNQTSRKKKSSSCPFHEEVVEVQLSRSSSREISVSRKTSAITTTSTKTSDGKHRPVQRSKTSCGDLYLKKVVDEESLRKISHPAMSHSAATQGSPGDKKTEAKRLHDKKTLIQKYNLEHGVTENKRSELERRRSVSLDPEQWQQETQEKKETEDGAFTRMKRKFSKWRLTGS</sequence>
<keyword evidence="3" id="KW-1185">Reference proteome</keyword>
<protein>
    <submittedName>
        <fullName evidence="2">Uncharacterized protein</fullName>
    </submittedName>
</protein>
<evidence type="ECO:0000256" key="1">
    <source>
        <dbReference type="SAM" id="MobiDB-lite"/>
    </source>
</evidence>
<organism evidence="2 3">
    <name type="scientific">Caenorhabditis auriculariae</name>
    <dbReference type="NCBI Taxonomy" id="2777116"/>
    <lineage>
        <taxon>Eukaryota</taxon>
        <taxon>Metazoa</taxon>
        <taxon>Ecdysozoa</taxon>
        <taxon>Nematoda</taxon>
        <taxon>Chromadorea</taxon>
        <taxon>Rhabditida</taxon>
        <taxon>Rhabditina</taxon>
        <taxon>Rhabditomorpha</taxon>
        <taxon>Rhabditoidea</taxon>
        <taxon>Rhabditidae</taxon>
        <taxon>Peloderinae</taxon>
        <taxon>Caenorhabditis</taxon>
    </lineage>
</organism>
<comment type="caution">
    <text evidence="2">The sequence shown here is derived from an EMBL/GenBank/DDBJ whole genome shotgun (WGS) entry which is preliminary data.</text>
</comment>
<evidence type="ECO:0000313" key="3">
    <source>
        <dbReference type="Proteomes" id="UP000835052"/>
    </source>
</evidence>
<name>A0A8S1GPA0_9PELO</name>
<dbReference type="OrthoDB" id="5862626at2759"/>
<evidence type="ECO:0000313" key="2">
    <source>
        <dbReference type="EMBL" id="CAD6185445.1"/>
    </source>
</evidence>
<gene>
    <name evidence="2" type="ORF">CAUJ_LOCUS1364</name>
</gene>
<feature type="compositionally biased region" description="Low complexity" evidence="1">
    <location>
        <begin position="148"/>
        <end position="157"/>
    </location>
</feature>
<dbReference type="EMBL" id="CAJGYM010000002">
    <property type="protein sequence ID" value="CAD6185445.1"/>
    <property type="molecule type" value="Genomic_DNA"/>
</dbReference>
<feature type="region of interest" description="Disordered" evidence="1">
    <location>
        <begin position="90"/>
        <end position="169"/>
    </location>
</feature>
<dbReference type="Proteomes" id="UP000835052">
    <property type="component" value="Unassembled WGS sequence"/>
</dbReference>
<proteinExistence type="predicted"/>
<feature type="compositionally biased region" description="Low complexity" evidence="1">
    <location>
        <begin position="38"/>
        <end position="60"/>
    </location>
</feature>
<dbReference type="AlphaFoldDB" id="A0A8S1GPA0"/>
<feature type="compositionally biased region" description="Basic and acidic residues" evidence="1">
    <location>
        <begin position="108"/>
        <end position="147"/>
    </location>
</feature>
<accession>A0A8S1GPA0</accession>